<evidence type="ECO:0000256" key="4">
    <source>
        <dbReference type="RuleBase" id="RU004560"/>
    </source>
</evidence>
<feature type="compositionally biased region" description="Basic and acidic residues" evidence="5">
    <location>
        <begin position="448"/>
        <end position="458"/>
    </location>
</feature>
<dbReference type="Pfam" id="PF00735">
    <property type="entry name" value="Septin"/>
    <property type="match status" value="1"/>
</dbReference>
<evidence type="ECO:0000256" key="3">
    <source>
        <dbReference type="ARBA" id="ARBA00023134"/>
    </source>
</evidence>
<feature type="compositionally biased region" description="Low complexity" evidence="5">
    <location>
        <begin position="130"/>
        <end position="140"/>
    </location>
</feature>
<feature type="region of interest" description="Disordered" evidence="5">
    <location>
        <begin position="116"/>
        <end position="142"/>
    </location>
</feature>
<dbReference type="GO" id="GO:0005935">
    <property type="term" value="C:cellular bud neck"/>
    <property type="evidence" value="ECO:0007669"/>
    <property type="project" value="UniProtKB-SubCell"/>
</dbReference>
<comment type="caution">
    <text evidence="7">The sequence shown here is derived from an EMBL/GenBank/DDBJ whole genome shotgun (WGS) entry which is preliminary data.</text>
</comment>
<comment type="similarity">
    <text evidence="4">Belongs to the TRAFAC class TrmE-Era-EngA-EngB-Septin-like GTPase superfamily. Septin GTPase family.</text>
</comment>
<evidence type="ECO:0000259" key="6">
    <source>
        <dbReference type="PROSITE" id="PS51719"/>
    </source>
</evidence>
<feature type="compositionally biased region" description="Low complexity" evidence="5">
    <location>
        <begin position="434"/>
        <end position="445"/>
    </location>
</feature>
<dbReference type="PROSITE" id="PS51719">
    <property type="entry name" value="G_SEPTIN"/>
    <property type="match status" value="1"/>
</dbReference>
<proteinExistence type="inferred from homology"/>
<protein>
    <recommendedName>
        <fullName evidence="6">Septin-type G domain-containing protein</fullName>
    </recommendedName>
</protein>
<gene>
    <name evidence="7" type="ORF">RI543_004671</name>
</gene>
<dbReference type="PANTHER" id="PTHR18884">
    <property type="entry name" value="SEPTIN"/>
    <property type="match status" value="1"/>
</dbReference>
<keyword evidence="2 4" id="KW-0547">Nucleotide-binding</keyword>
<organism evidence="7 8">
    <name type="scientific">Arxiozyma heterogenica</name>
    <dbReference type="NCBI Taxonomy" id="278026"/>
    <lineage>
        <taxon>Eukaryota</taxon>
        <taxon>Fungi</taxon>
        <taxon>Dikarya</taxon>
        <taxon>Ascomycota</taxon>
        <taxon>Saccharomycotina</taxon>
        <taxon>Saccharomycetes</taxon>
        <taxon>Saccharomycetales</taxon>
        <taxon>Saccharomycetaceae</taxon>
        <taxon>Arxiozyma</taxon>
    </lineage>
</organism>
<feature type="region of interest" description="Disordered" evidence="5">
    <location>
        <begin position="561"/>
        <end position="580"/>
    </location>
</feature>
<dbReference type="GO" id="GO:0005525">
    <property type="term" value="F:GTP binding"/>
    <property type="evidence" value="ECO:0007669"/>
    <property type="project" value="UniProtKB-KW"/>
</dbReference>
<dbReference type="GO" id="GO:0031105">
    <property type="term" value="C:septin complex"/>
    <property type="evidence" value="ECO:0007669"/>
    <property type="project" value="UniProtKB-ARBA"/>
</dbReference>
<keyword evidence="3 4" id="KW-0342">GTP-binding</keyword>
<evidence type="ECO:0000313" key="7">
    <source>
        <dbReference type="EMBL" id="KAK5774137.1"/>
    </source>
</evidence>
<sequence>MDSPQVPAALFRRKKEYKRGISYSILLLGRNGTGKTTFANNLLETNIFSHQYESDINSNNIPSVISDRIKVTKPTKVVSFTSNDGLPNQFNTKFDPSRSQLEPGITITSTSIEIITSAGSSGPGSGSGPNPGSDTPSPSLMDDEDDDIIMLNLINTYGIGDNLDDSICFDEITSFLEQQFDYVLAEETRIRRNPRFEDSRVHVALYFIEPNGHGLSELDVELMKRVSRYTNVLPIISKADSLTREELNNFKKIILEDIQRYSVPVFKFEVDPDEDDYESIEENETLSRLQPFAIICSDTKDNKTGHYYRKYPWGSIENVNDSKVSDLLILKNVLFGSHLQEFKDTTQNLLYENYRSEKLSSVTSESHVNSNNTRFNEITNSTEDNIDKRASAVPSLSNFASLINTGTIPSSQSLANKLNENGNPTTPKLKNSFEENGGNYNENNYATTRDENKERENNNNDQQQSPIKQMSEEIKLENQNIINSIKKDATRGSMSPDINERNKLRNISETVPYVLRHERIIAKQQKLEELEAQSAKELQRRIQELEKKAQELKLREKHLKKRNVASSERTDSQVRTTSVNSISQLKKNETYSDLASIVSGSNMN</sequence>
<feature type="domain" description="Septin-type G" evidence="6">
    <location>
        <begin position="19"/>
        <end position="361"/>
    </location>
</feature>
<dbReference type="InterPro" id="IPR030379">
    <property type="entry name" value="G_SEPTIN_dom"/>
</dbReference>
<evidence type="ECO:0000256" key="1">
    <source>
        <dbReference type="ARBA" id="ARBA00004266"/>
    </source>
</evidence>
<dbReference type="InterPro" id="IPR016491">
    <property type="entry name" value="Septin"/>
</dbReference>
<accession>A0AAN8A653</accession>
<evidence type="ECO:0000313" key="8">
    <source>
        <dbReference type="Proteomes" id="UP001306508"/>
    </source>
</evidence>
<dbReference type="AlphaFoldDB" id="A0AAN8A653"/>
<feature type="compositionally biased region" description="Polar residues" evidence="5">
    <location>
        <begin position="408"/>
        <end position="429"/>
    </location>
</feature>
<comment type="subcellular location">
    <subcellularLocation>
        <location evidence="1">Bud neck</location>
    </subcellularLocation>
</comment>
<reference evidence="8" key="1">
    <citation type="submission" date="2023-07" db="EMBL/GenBank/DDBJ databases">
        <title>A draft genome of Kazachstania heterogenica Y-27499.</title>
        <authorList>
            <person name="Donic C."/>
            <person name="Kralova J.S."/>
            <person name="Fidel L."/>
            <person name="Ben-Dor S."/>
            <person name="Jung S."/>
        </authorList>
    </citation>
    <scope>NUCLEOTIDE SEQUENCE [LARGE SCALE GENOMIC DNA]</scope>
    <source>
        <strain evidence="8">Y27499</strain>
    </source>
</reference>
<dbReference type="Proteomes" id="UP001306508">
    <property type="component" value="Unassembled WGS sequence"/>
</dbReference>
<dbReference type="CDD" id="cd01850">
    <property type="entry name" value="CDC_Septin"/>
    <property type="match status" value="1"/>
</dbReference>
<evidence type="ECO:0000256" key="2">
    <source>
        <dbReference type="ARBA" id="ARBA00022741"/>
    </source>
</evidence>
<dbReference type="InterPro" id="IPR027417">
    <property type="entry name" value="P-loop_NTPase"/>
</dbReference>
<dbReference type="Gene3D" id="3.40.50.300">
    <property type="entry name" value="P-loop containing nucleotide triphosphate hydrolases"/>
    <property type="match status" value="1"/>
</dbReference>
<feature type="region of interest" description="Disordered" evidence="5">
    <location>
        <begin position="408"/>
        <end position="466"/>
    </location>
</feature>
<keyword evidence="8" id="KW-1185">Reference proteome</keyword>
<name>A0AAN8A653_9SACH</name>
<dbReference type="SUPFAM" id="SSF52540">
    <property type="entry name" value="P-loop containing nucleoside triphosphate hydrolases"/>
    <property type="match status" value="1"/>
</dbReference>
<dbReference type="EMBL" id="JAWIZZ010000056">
    <property type="protein sequence ID" value="KAK5774137.1"/>
    <property type="molecule type" value="Genomic_DNA"/>
</dbReference>
<evidence type="ECO:0000256" key="5">
    <source>
        <dbReference type="SAM" id="MobiDB-lite"/>
    </source>
</evidence>